<dbReference type="AlphaFoldDB" id="A0AA35ZVA6"/>
<evidence type="ECO:0000313" key="3">
    <source>
        <dbReference type="Proteomes" id="UP001177003"/>
    </source>
</evidence>
<organism evidence="2 3">
    <name type="scientific">Lactuca saligna</name>
    <name type="common">Willowleaf lettuce</name>
    <dbReference type="NCBI Taxonomy" id="75948"/>
    <lineage>
        <taxon>Eukaryota</taxon>
        <taxon>Viridiplantae</taxon>
        <taxon>Streptophyta</taxon>
        <taxon>Embryophyta</taxon>
        <taxon>Tracheophyta</taxon>
        <taxon>Spermatophyta</taxon>
        <taxon>Magnoliopsida</taxon>
        <taxon>eudicotyledons</taxon>
        <taxon>Gunneridae</taxon>
        <taxon>Pentapetalae</taxon>
        <taxon>asterids</taxon>
        <taxon>campanulids</taxon>
        <taxon>Asterales</taxon>
        <taxon>Asteraceae</taxon>
        <taxon>Cichorioideae</taxon>
        <taxon>Cichorieae</taxon>
        <taxon>Lactucinae</taxon>
        <taxon>Lactuca</taxon>
    </lineage>
</organism>
<reference evidence="2" key="1">
    <citation type="submission" date="2023-04" db="EMBL/GenBank/DDBJ databases">
        <authorList>
            <person name="Vijverberg K."/>
            <person name="Xiong W."/>
            <person name="Schranz E."/>
        </authorList>
    </citation>
    <scope>NUCLEOTIDE SEQUENCE</scope>
</reference>
<keyword evidence="3" id="KW-1185">Reference proteome</keyword>
<accession>A0AA35ZVA6</accession>
<name>A0AA35ZVA6_LACSI</name>
<keyword evidence="1" id="KW-0175">Coiled coil</keyword>
<dbReference type="Proteomes" id="UP001177003">
    <property type="component" value="Chromosome 8"/>
</dbReference>
<protein>
    <submittedName>
        <fullName evidence="2">Uncharacterized protein</fullName>
    </submittedName>
</protein>
<evidence type="ECO:0000313" key="2">
    <source>
        <dbReference type="EMBL" id="CAI9299564.1"/>
    </source>
</evidence>
<proteinExistence type="predicted"/>
<sequence length="113" mass="13074">MHVISGSNSRSEVALAEKEIIEDEYRKKVEELKKKEAELENDLANMWVLVADLKREAGVVIEANVNSEGNENVNEVRVENGDCNSQVLKERKFWMLFNKFCMMFQRKSPLLLV</sequence>
<gene>
    <name evidence="2" type="ORF">LSALG_LOCUS38265</name>
</gene>
<dbReference type="EMBL" id="OX465084">
    <property type="protein sequence ID" value="CAI9299564.1"/>
    <property type="molecule type" value="Genomic_DNA"/>
</dbReference>
<evidence type="ECO:0000256" key="1">
    <source>
        <dbReference type="SAM" id="Coils"/>
    </source>
</evidence>
<feature type="coiled-coil region" evidence="1">
    <location>
        <begin position="15"/>
        <end position="45"/>
    </location>
</feature>